<keyword evidence="1" id="KW-0472">Membrane</keyword>
<evidence type="ECO:0000313" key="4">
    <source>
        <dbReference type="Proteomes" id="UP000580250"/>
    </source>
</evidence>
<proteinExistence type="predicted"/>
<dbReference type="EMBL" id="CAJEWN010000100">
    <property type="protein sequence ID" value="CAD2163933.1"/>
    <property type="molecule type" value="Genomic_DNA"/>
</dbReference>
<comment type="caution">
    <text evidence="3">The sequence shown here is derived from an EMBL/GenBank/DDBJ whole genome shotgun (WGS) entry which is preliminary data.</text>
</comment>
<evidence type="ECO:0000313" key="3">
    <source>
        <dbReference type="EMBL" id="CAD2163933.1"/>
    </source>
</evidence>
<feature type="signal peptide" evidence="2">
    <location>
        <begin position="1"/>
        <end position="16"/>
    </location>
</feature>
<keyword evidence="1" id="KW-1133">Transmembrane helix</keyword>
<dbReference type="Proteomes" id="UP000580250">
    <property type="component" value="Unassembled WGS sequence"/>
</dbReference>
<sequence>MIFFLYLVSLICLAGAEILKQNDSNILYPFHGPFPPNVNSCFIIDEAHALSIGPSHSTNPNKDILLLIAYVLDLGLIFVLAVVFKAHVNLRRNGKSKKNLRRVNCKFQFH</sequence>
<keyword evidence="2" id="KW-0732">Signal</keyword>
<reference evidence="3 4" key="1">
    <citation type="submission" date="2020-08" db="EMBL/GenBank/DDBJ databases">
        <authorList>
            <person name="Koutsovoulos G."/>
            <person name="Danchin GJ E."/>
        </authorList>
    </citation>
    <scope>NUCLEOTIDE SEQUENCE [LARGE SCALE GENOMIC DNA]</scope>
</reference>
<feature type="chain" id="PRO_5028018561" evidence="2">
    <location>
        <begin position="17"/>
        <end position="110"/>
    </location>
</feature>
<protein>
    <submittedName>
        <fullName evidence="3">Uncharacterized protein</fullName>
    </submittedName>
</protein>
<gene>
    <name evidence="3" type="ORF">MENT_LOCUS16294</name>
</gene>
<feature type="transmembrane region" description="Helical" evidence="1">
    <location>
        <begin position="64"/>
        <end position="88"/>
    </location>
</feature>
<accession>A0A6V7USK5</accession>
<dbReference type="AlphaFoldDB" id="A0A6V7USK5"/>
<keyword evidence="1" id="KW-0812">Transmembrane</keyword>
<organism evidence="3 4">
    <name type="scientific">Meloidogyne enterolobii</name>
    <name type="common">Root-knot nematode worm</name>
    <name type="synonym">Meloidogyne mayaguensis</name>
    <dbReference type="NCBI Taxonomy" id="390850"/>
    <lineage>
        <taxon>Eukaryota</taxon>
        <taxon>Metazoa</taxon>
        <taxon>Ecdysozoa</taxon>
        <taxon>Nematoda</taxon>
        <taxon>Chromadorea</taxon>
        <taxon>Rhabditida</taxon>
        <taxon>Tylenchina</taxon>
        <taxon>Tylenchomorpha</taxon>
        <taxon>Tylenchoidea</taxon>
        <taxon>Meloidogynidae</taxon>
        <taxon>Meloidogyninae</taxon>
        <taxon>Meloidogyne</taxon>
    </lineage>
</organism>
<name>A0A6V7USK5_MELEN</name>
<evidence type="ECO:0000256" key="2">
    <source>
        <dbReference type="SAM" id="SignalP"/>
    </source>
</evidence>
<evidence type="ECO:0000256" key="1">
    <source>
        <dbReference type="SAM" id="Phobius"/>
    </source>
</evidence>